<organism evidence="7 8">
    <name type="scientific">Acrobeloides nanus</name>
    <dbReference type="NCBI Taxonomy" id="290746"/>
    <lineage>
        <taxon>Eukaryota</taxon>
        <taxon>Metazoa</taxon>
        <taxon>Ecdysozoa</taxon>
        <taxon>Nematoda</taxon>
        <taxon>Chromadorea</taxon>
        <taxon>Rhabditida</taxon>
        <taxon>Tylenchina</taxon>
        <taxon>Cephalobomorpha</taxon>
        <taxon>Cephaloboidea</taxon>
        <taxon>Cephalobidae</taxon>
        <taxon>Acrobeloides</taxon>
    </lineage>
</organism>
<evidence type="ECO:0000256" key="1">
    <source>
        <dbReference type="ARBA" id="ARBA00004370"/>
    </source>
</evidence>
<evidence type="ECO:0000313" key="7">
    <source>
        <dbReference type="Proteomes" id="UP000887540"/>
    </source>
</evidence>
<dbReference type="Gene3D" id="2.10.25.10">
    <property type="entry name" value="Laminin"/>
    <property type="match status" value="1"/>
</dbReference>
<evidence type="ECO:0000256" key="4">
    <source>
        <dbReference type="ARBA" id="ARBA00023136"/>
    </source>
</evidence>
<dbReference type="InterPro" id="IPR014853">
    <property type="entry name" value="VWF/SSPO/ZAN-like_Cys-rich_dom"/>
</dbReference>
<protein>
    <submittedName>
        <fullName evidence="8">VWF/SSPO/Zonadhesin-like cysteine-rich domain-containing protein</fullName>
    </submittedName>
</protein>
<dbReference type="WBParaSite" id="ACRNAN_scaffold24895.g31473.t1">
    <property type="protein sequence ID" value="ACRNAN_scaffold24895.g31473.t1"/>
    <property type="gene ID" value="ACRNAN_scaffold24895.g31473"/>
</dbReference>
<proteinExistence type="predicted"/>
<keyword evidence="3" id="KW-0722">Serine protease inhibitor</keyword>
<dbReference type="InterPro" id="IPR036084">
    <property type="entry name" value="Ser_inhib-like_sf"/>
</dbReference>
<name>A0A914DFU7_9BILA</name>
<keyword evidence="2" id="KW-0732">Signal</keyword>
<evidence type="ECO:0000256" key="3">
    <source>
        <dbReference type="ARBA" id="ARBA00022900"/>
    </source>
</evidence>
<comment type="subcellular location">
    <subcellularLocation>
        <location evidence="1">Membrane</location>
    </subcellularLocation>
</comment>
<reference evidence="8" key="1">
    <citation type="submission" date="2022-11" db="UniProtKB">
        <authorList>
            <consortium name="WormBaseParasite"/>
        </authorList>
    </citation>
    <scope>IDENTIFICATION</scope>
</reference>
<dbReference type="Pfam" id="PF08742">
    <property type="entry name" value="C8"/>
    <property type="match status" value="1"/>
</dbReference>
<evidence type="ECO:0000259" key="6">
    <source>
        <dbReference type="Pfam" id="PF08742"/>
    </source>
</evidence>
<keyword evidence="3" id="KW-0646">Protease inhibitor</keyword>
<dbReference type="InterPro" id="IPR002919">
    <property type="entry name" value="TIL_dom"/>
</dbReference>
<accession>A0A914DFU7</accession>
<dbReference type="SUPFAM" id="SSF57567">
    <property type="entry name" value="Serine protease inhibitors"/>
    <property type="match status" value="1"/>
</dbReference>
<feature type="domain" description="VWF/SSPO/Zonadhesin-like cysteine-rich" evidence="6">
    <location>
        <begin position="9"/>
        <end position="81"/>
    </location>
</feature>
<evidence type="ECO:0000259" key="5">
    <source>
        <dbReference type="Pfam" id="PF01826"/>
    </source>
</evidence>
<dbReference type="AlphaFoldDB" id="A0A914DFU7"/>
<keyword evidence="7" id="KW-1185">Reference proteome</keyword>
<dbReference type="CDD" id="cd19941">
    <property type="entry name" value="TIL"/>
    <property type="match status" value="1"/>
</dbReference>
<dbReference type="Proteomes" id="UP000887540">
    <property type="component" value="Unplaced"/>
</dbReference>
<sequence length="190" mass="20334">TVQDARDSCQSIQDAENATGIFQVCAPLGQAVLEHLFDDCVYDVCLTPIDRCPTLAAFVEQCQSEIPFADVGDWRSALHCPPYYCPVDSTYSSCASRCQPTCAYSNGTVDNGCIDTCTEGCMCNPGYVVDTSSAKFKCIQIEDCGCTDGDGNTYGGIKLSLFLVLTGRSQVPGKSFGCKGNRKAPHSSEV</sequence>
<dbReference type="Pfam" id="PF01826">
    <property type="entry name" value="TIL"/>
    <property type="match status" value="1"/>
</dbReference>
<feature type="domain" description="TIL" evidence="5">
    <location>
        <begin position="85"/>
        <end position="144"/>
    </location>
</feature>
<dbReference type="PANTHER" id="PTHR46160">
    <property type="entry name" value="ALPHA-TECTORIN-RELATED"/>
    <property type="match status" value="1"/>
</dbReference>
<dbReference type="PANTHER" id="PTHR46160:SF9">
    <property type="entry name" value="PROTEIN PRY2-RELATED"/>
    <property type="match status" value="1"/>
</dbReference>
<keyword evidence="4" id="KW-0472">Membrane</keyword>
<evidence type="ECO:0000313" key="8">
    <source>
        <dbReference type="WBParaSite" id="ACRNAN_scaffold24895.g31473.t1"/>
    </source>
</evidence>
<dbReference type="GO" id="GO:0016020">
    <property type="term" value="C:membrane"/>
    <property type="evidence" value="ECO:0007669"/>
    <property type="project" value="UniProtKB-SubCell"/>
</dbReference>
<dbReference type="GO" id="GO:0004867">
    <property type="term" value="F:serine-type endopeptidase inhibitor activity"/>
    <property type="evidence" value="ECO:0007669"/>
    <property type="project" value="UniProtKB-KW"/>
</dbReference>
<evidence type="ECO:0000256" key="2">
    <source>
        <dbReference type="ARBA" id="ARBA00022729"/>
    </source>
</evidence>
<dbReference type="InterPro" id="IPR052749">
    <property type="entry name" value="Alpha-tectorin"/>
</dbReference>